<organism evidence="3 4">
    <name type="scientific">Leucosporidium creatinivorum</name>
    <dbReference type="NCBI Taxonomy" id="106004"/>
    <lineage>
        <taxon>Eukaryota</taxon>
        <taxon>Fungi</taxon>
        <taxon>Dikarya</taxon>
        <taxon>Basidiomycota</taxon>
        <taxon>Pucciniomycotina</taxon>
        <taxon>Microbotryomycetes</taxon>
        <taxon>Leucosporidiales</taxon>
        <taxon>Leucosporidium</taxon>
    </lineage>
</organism>
<name>A0A1Y2G2U7_9BASI</name>
<proteinExistence type="predicted"/>
<accession>A0A1Y2G2U7</accession>
<feature type="region of interest" description="Disordered" evidence="1">
    <location>
        <begin position="252"/>
        <end position="275"/>
    </location>
</feature>
<evidence type="ECO:0000313" key="4">
    <source>
        <dbReference type="Proteomes" id="UP000193467"/>
    </source>
</evidence>
<dbReference type="Proteomes" id="UP000193467">
    <property type="component" value="Unassembled WGS sequence"/>
</dbReference>
<dbReference type="AlphaFoldDB" id="A0A1Y2G2U7"/>
<sequence>MPPLSLLAPAFLAATNLTTNLSITLLTPSTTGFLSISSGSLTCPNTTVSFTGDLLPLVVDYTYTPAYDPSQPWNGTLPAKDDPQGSFDRNGTAEFALSSLKHGWVRFQVQDNTKVEAYSVPYLLKVGSKGVDGCTKPRLSAKAKTALMWLGVFVFPIAAGILLWCFWLPIFVPPAPAPVPEVVQPPVVVEEERREEERDIVEAPRVEEEQPPAYGVDSKVPGVHGQDPGPVEMHPWMVREEPAEQEIAEQRVVGHEEAEEQTPRYALDLKAPGEL</sequence>
<feature type="transmembrane region" description="Helical" evidence="2">
    <location>
        <begin position="146"/>
        <end position="170"/>
    </location>
</feature>
<gene>
    <name evidence="3" type="ORF">BCR35DRAFT_328291</name>
</gene>
<dbReference type="EMBL" id="MCGR01000002">
    <property type="protein sequence ID" value="ORY91705.1"/>
    <property type="molecule type" value="Genomic_DNA"/>
</dbReference>
<reference evidence="3 4" key="1">
    <citation type="submission" date="2016-07" db="EMBL/GenBank/DDBJ databases">
        <title>Pervasive Adenine N6-methylation of Active Genes in Fungi.</title>
        <authorList>
            <consortium name="DOE Joint Genome Institute"/>
            <person name="Mondo S.J."/>
            <person name="Dannebaum R.O."/>
            <person name="Kuo R.C."/>
            <person name="Labutti K."/>
            <person name="Haridas S."/>
            <person name="Kuo A."/>
            <person name="Salamov A."/>
            <person name="Ahrendt S.R."/>
            <person name="Lipzen A."/>
            <person name="Sullivan W."/>
            <person name="Andreopoulos W.B."/>
            <person name="Clum A."/>
            <person name="Lindquist E."/>
            <person name="Daum C."/>
            <person name="Ramamoorthy G.K."/>
            <person name="Gryganskyi A."/>
            <person name="Culley D."/>
            <person name="Magnuson J.K."/>
            <person name="James T.Y."/>
            <person name="O'Malley M.A."/>
            <person name="Stajich J.E."/>
            <person name="Spatafora J.W."/>
            <person name="Visel A."/>
            <person name="Grigoriev I.V."/>
        </authorList>
    </citation>
    <scope>NUCLEOTIDE SEQUENCE [LARGE SCALE GENOMIC DNA]</scope>
    <source>
        <strain evidence="3 4">62-1032</strain>
    </source>
</reference>
<feature type="transmembrane region" description="Helical" evidence="2">
    <location>
        <begin position="6"/>
        <end position="26"/>
    </location>
</feature>
<evidence type="ECO:0000256" key="1">
    <source>
        <dbReference type="SAM" id="MobiDB-lite"/>
    </source>
</evidence>
<evidence type="ECO:0000256" key="2">
    <source>
        <dbReference type="SAM" id="Phobius"/>
    </source>
</evidence>
<feature type="region of interest" description="Disordered" evidence="1">
    <location>
        <begin position="207"/>
        <end position="233"/>
    </location>
</feature>
<dbReference type="InParanoid" id="A0A1Y2G2U7"/>
<evidence type="ECO:0000313" key="3">
    <source>
        <dbReference type="EMBL" id="ORY91705.1"/>
    </source>
</evidence>
<keyword evidence="2" id="KW-1133">Transmembrane helix</keyword>
<keyword evidence="2" id="KW-0472">Membrane</keyword>
<keyword evidence="4" id="KW-1185">Reference proteome</keyword>
<comment type="caution">
    <text evidence="3">The sequence shown here is derived from an EMBL/GenBank/DDBJ whole genome shotgun (WGS) entry which is preliminary data.</text>
</comment>
<keyword evidence="2" id="KW-0812">Transmembrane</keyword>
<protein>
    <submittedName>
        <fullName evidence="3">Uncharacterized protein</fullName>
    </submittedName>
</protein>